<feature type="coiled-coil region" evidence="1">
    <location>
        <begin position="74"/>
        <end position="115"/>
    </location>
</feature>
<dbReference type="EMBL" id="HBUE01156407">
    <property type="protein sequence ID" value="CAG6507960.1"/>
    <property type="molecule type" value="Transcribed_RNA"/>
</dbReference>
<keyword evidence="2" id="KW-0346">Stress response</keyword>
<dbReference type="InterPro" id="IPR016024">
    <property type="entry name" value="ARM-type_fold"/>
</dbReference>
<dbReference type="InterPro" id="IPR011989">
    <property type="entry name" value="ARM-like"/>
</dbReference>
<dbReference type="EMBL" id="HBUE01261508">
    <property type="protein sequence ID" value="CAG6559308.1"/>
    <property type="molecule type" value="Transcribed_RNA"/>
</dbReference>
<dbReference type="InterPro" id="IPR039584">
    <property type="entry name" value="HSF2BP"/>
</dbReference>
<dbReference type="SUPFAM" id="SSF48371">
    <property type="entry name" value="ARM repeat"/>
    <property type="match status" value="1"/>
</dbReference>
<organism evidence="2">
    <name type="scientific">Culex pipiens</name>
    <name type="common">House mosquito</name>
    <dbReference type="NCBI Taxonomy" id="7175"/>
    <lineage>
        <taxon>Eukaryota</taxon>
        <taxon>Metazoa</taxon>
        <taxon>Ecdysozoa</taxon>
        <taxon>Arthropoda</taxon>
        <taxon>Hexapoda</taxon>
        <taxon>Insecta</taxon>
        <taxon>Pterygota</taxon>
        <taxon>Neoptera</taxon>
        <taxon>Endopterygota</taxon>
        <taxon>Diptera</taxon>
        <taxon>Nematocera</taxon>
        <taxon>Culicoidea</taxon>
        <taxon>Culicidae</taxon>
        <taxon>Culicinae</taxon>
        <taxon>Culicini</taxon>
        <taxon>Culex</taxon>
        <taxon>Culex</taxon>
    </lineage>
</organism>
<protein>
    <submittedName>
        <fullName evidence="2">Heat shock factor 2-binding protein</fullName>
    </submittedName>
</protein>
<evidence type="ECO:0000256" key="1">
    <source>
        <dbReference type="SAM" id="Coils"/>
    </source>
</evidence>
<proteinExistence type="predicted"/>
<reference evidence="2" key="1">
    <citation type="submission" date="2021-05" db="EMBL/GenBank/DDBJ databases">
        <authorList>
            <person name="Alioto T."/>
            <person name="Alioto T."/>
            <person name="Gomez Garrido J."/>
        </authorList>
    </citation>
    <scope>NUCLEOTIDE SEQUENCE</scope>
</reference>
<keyword evidence="1" id="KW-0175">Coiled coil</keyword>
<dbReference type="PANTHER" id="PTHR15434:SF2">
    <property type="entry name" value="HEAT SHOCK FACTOR 2-BINDING PROTEIN"/>
    <property type="match status" value="1"/>
</dbReference>
<accession>A0A8D8GHP7</accession>
<dbReference type="Gene3D" id="1.25.10.10">
    <property type="entry name" value="Leucine-rich Repeat Variant"/>
    <property type="match status" value="1"/>
</dbReference>
<dbReference type="GO" id="GO:0005829">
    <property type="term" value="C:cytosol"/>
    <property type="evidence" value="ECO:0007669"/>
    <property type="project" value="TreeGrafter"/>
</dbReference>
<sequence length="343" mass="37731">MSESDSNWLDTAIDGLTQFDRNVTTLLDALNSEPTGRPQTLDEDITALEASSSALCGSLGKLLEVVIPRISEEISSKNEELENLRVAYRNYERLLASRDEKIRRLEAELGKAKDQALSQFESISWIGSTMGALLWKACKQRDSVRALVGTDNLQEFLPMANCVLDSYVASLNAGIGLSADSEDYKFMAAVFGTLVNLAAHPEGRQYLAGEVSALGFATNALSSVNLFRAPDGRWLRRMTLTYVYNICLEEAGVEFMVTDRGRLQGVVNCLSSGNAEDVLILAVNLLLMLIKAMPEARGKVALCQMIPRGTVKQLALRDKPELKEPAAYLLQLIEFNWMRAAGN</sequence>
<name>A0A8D8GHP7_CULPI</name>
<evidence type="ECO:0000313" key="2">
    <source>
        <dbReference type="EMBL" id="CAG6507960.1"/>
    </source>
</evidence>
<dbReference type="PANTHER" id="PTHR15434">
    <property type="entry name" value="HEAT SHOCK FACTOR 2-BINDING PROTEIN"/>
    <property type="match status" value="1"/>
</dbReference>
<dbReference type="AlphaFoldDB" id="A0A8D8GHP7"/>